<gene>
    <name evidence="2" type="ORF">COCON_G00154000</name>
</gene>
<evidence type="ECO:0000313" key="3">
    <source>
        <dbReference type="Proteomes" id="UP001152803"/>
    </source>
</evidence>
<dbReference type="InterPro" id="IPR006553">
    <property type="entry name" value="Leu-rich_rpt_Cys-con_subtyp"/>
</dbReference>
<dbReference type="SMART" id="SM00367">
    <property type="entry name" value="LRR_CC"/>
    <property type="match status" value="3"/>
</dbReference>
<dbReference type="Gene3D" id="3.80.10.10">
    <property type="entry name" value="Ribonuclease Inhibitor"/>
    <property type="match status" value="2"/>
</dbReference>
<organism evidence="2 3">
    <name type="scientific">Conger conger</name>
    <name type="common">Conger eel</name>
    <name type="synonym">Muraena conger</name>
    <dbReference type="NCBI Taxonomy" id="82655"/>
    <lineage>
        <taxon>Eukaryota</taxon>
        <taxon>Metazoa</taxon>
        <taxon>Chordata</taxon>
        <taxon>Craniata</taxon>
        <taxon>Vertebrata</taxon>
        <taxon>Euteleostomi</taxon>
        <taxon>Actinopterygii</taxon>
        <taxon>Neopterygii</taxon>
        <taxon>Teleostei</taxon>
        <taxon>Anguilliformes</taxon>
        <taxon>Congridae</taxon>
        <taxon>Conger</taxon>
    </lineage>
</organism>
<dbReference type="Proteomes" id="UP001152803">
    <property type="component" value="Unassembled WGS sequence"/>
</dbReference>
<dbReference type="EMBL" id="JAFJMO010000011">
    <property type="protein sequence ID" value="KAJ8262943.1"/>
    <property type="molecule type" value="Genomic_DNA"/>
</dbReference>
<feature type="compositionally biased region" description="Acidic residues" evidence="1">
    <location>
        <begin position="283"/>
        <end position="299"/>
    </location>
</feature>
<reference evidence="2" key="1">
    <citation type="journal article" date="2023" name="Science">
        <title>Genome structures resolve the early diversification of teleost fishes.</title>
        <authorList>
            <person name="Parey E."/>
            <person name="Louis A."/>
            <person name="Montfort J."/>
            <person name="Bouchez O."/>
            <person name="Roques C."/>
            <person name="Iampietro C."/>
            <person name="Lluch J."/>
            <person name="Castinel A."/>
            <person name="Donnadieu C."/>
            <person name="Desvignes T."/>
            <person name="Floi Bucao C."/>
            <person name="Jouanno E."/>
            <person name="Wen M."/>
            <person name="Mejri S."/>
            <person name="Dirks R."/>
            <person name="Jansen H."/>
            <person name="Henkel C."/>
            <person name="Chen W.J."/>
            <person name="Zahm M."/>
            <person name="Cabau C."/>
            <person name="Klopp C."/>
            <person name="Thompson A.W."/>
            <person name="Robinson-Rechavi M."/>
            <person name="Braasch I."/>
            <person name="Lecointre G."/>
            <person name="Bobe J."/>
            <person name="Postlethwait J.H."/>
            <person name="Berthelot C."/>
            <person name="Roest Crollius H."/>
            <person name="Guiguen Y."/>
        </authorList>
    </citation>
    <scope>NUCLEOTIDE SEQUENCE</scope>
    <source>
        <strain evidence="2">Concon-B</strain>
    </source>
</reference>
<dbReference type="AlphaFoldDB" id="A0A9Q1HUX1"/>
<dbReference type="SUPFAM" id="SSF52047">
    <property type="entry name" value="RNI-like"/>
    <property type="match status" value="1"/>
</dbReference>
<accession>A0A9Q1HUX1</accession>
<name>A0A9Q1HUX1_CONCO</name>
<dbReference type="OrthoDB" id="16120at2759"/>
<protein>
    <submittedName>
        <fullName evidence="2">Uncharacterized protein</fullName>
    </submittedName>
</protein>
<keyword evidence="3" id="KW-1185">Reference proteome</keyword>
<dbReference type="InterPro" id="IPR032675">
    <property type="entry name" value="LRR_dom_sf"/>
</dbReference>
<proteinExistence type="predicted"/>
<comment type="caution">
    <text evidence="2">The sequence shown here is derived from an EMBL/GenBank/DDBJ whole genome shotgun (WGS) entry which is preliminary data.</text>
</comment>
<dbReference type="PANTHER" id="PTHR38926">
    <property type="entry name" value="F-BOX DOMAIN CONTAINING PROTEIN, EXPRESSED"/>
    <property type="match status" value="1"/>
</dbReference>
<evidence type="ECO:0000256" key="1">
    <source>
        <dbReference type="SAM" id="MobiDB-lite"/>
    </source>
</evidence>
<feature type="region of interest" description="Disordered" evidence="1">
    <location>
        <begin position="272"/>
        <end position="326"/>
    </location>
</feature>
<sequence>MPLFRASPSGSGKGGPRKWKVKAPRREERGCGSLARLCLWSLAENMKTVWTKDYTQNYMDQYCFRYIIGPFNILPGDLVEELLSLLSSRHLLTRGALHLLLLPQLRRLTLACCSGLVTSSLCQLVGLRCPSLLCLDLSGAQQLCSPVLCELIRALPSLRSLSLAGTPCDGPVVVAMAGGCPALQHLDVSRCHRLAPADLLPLAHRPPGGYTGLGLRSLLALDVGFGEEEGDRAWVAAFLLLALPLLTRAALEDLGEACRLIAGRDFDFPGARFRRGAQPQGGESDEEDDGEEEAEEEGGEGASGRNVGRNTPLSEGQRGAGKGDPEKQAITLSLQEAQGVSCGALTELGRVCPNLRSLALTGEEGPGRHGARAMAQWAGQLHSLSLQLAGDLREGLPVIQPVGASLSSLTLEGVRMDGNASFLQLIRACPKLKTLHIHTEPPGNAEEQEEEEEAEEDVEAHLRDVPRLPLLHSLKLNFLLDQRQERPVMSWRALKWALVALLGGSPLLEKVSLSALPCPLDDVFRLVRCRPPAPSAPTPLQCLRDLSMTRCDVSEATVMTLVTSINSLSFLDLSGCWPLSVICFSQLQWQALRRRCPLSVVMLGCDWHVQIYPDIEAACL</sequence>
<dbReference type="PANTHER" id="PTHR38926:SF72">
    <property type="entry name" value="IM:7136021-RELATED"/>
    <property type="match status" value="1"/>
</dbReference>
<evidence type="ECO:0000313" key="2">
    <source>
        <dbReference type="EMBL" id="KAJ8262943.1"/>
    </source>
</evidence>